<name>A0AAV7NKJ3_PLEWA</name>
<proteinExistence type="predicted"/>
<sequence>MGSIIFCSHNSCISSFNSYLTTCDGLEEAGPHESAAGADSASEDPEVLGLLTNLGEPWRSGQEDRRLKNPISRFQSSEAIQEEDGAEWRKRPGGRKNPGLRGAECPNRGQEEGEEPDDGWPDREEEDKPVSGRWNPLTCHASGEAWHNQVHVSVWDRGREDGRRN</sequence>
<evidence type="ECO:0000256" key="1">
    <source>
        <dbReference type="SAM" id="MobiDB-lite"/>
    </source>
</evidence>
<dbReference type="AlphaFoldDB" id="A0AAV7NKJ3"/>
<gene>
    <name evidence="2" type="ORF">NDU88_003383</name>
</gene>
<organism evidence="2 3">
    <name type="scientific">Pleurodeles waltl</name>
    <name type="common">Iberian ribbed newt</name>
    <dbReference type="NCBI Taxonomy" id="8319"/>
    <lineage>
        <taxon>Eukaryota</taxon>
        <taxon>Metazoa</taxon>
        <taxon>Chordata</taxon>
        <taxon>Craniata</taxon>
        <taxon>Vertebrata</taxon>
        <taxon>Euteleostomi</taxon>
        <taxon>Amphibia</taxon>
        <taxon>Batrachia</taxon>
        <taxon>Caudata</taxon>
        <taxon>Salamandroidea</taxon>
        <taxon>Salamandridae</taxon>
        <taxon>Pleurodelinae</taxon>
        <taxon>Pleurodeles</taxon>
    </lineage>
</organism>
<feature type="compositionally biased region" description="Basic and acidic residues" evidence="1">
    <location>
        <begin position="120"/>
        <end position="130"/>
    </location>
</feature>
<dbReference type="Proteomes" id="UP001066276">
    <property type="component" value="Chromosome 8"/>
</dbReference>
<protein>
    <submittedName>
        <fullName evidence="2">Uncharacterized protein</fullName>
    </submittedName>
</protein>
<dbReference type="EMBL" id="JANPWB010000012">
    <property type="protein sequence ID" value="KAJ1115157.1"/>
    <property type="molecule type" value="Genomic_DNA"/>
</dbReference>
<accession>A0AAV7NKJ3</accession>
<evidence type="ECO:0000313" key="3">
    <source>
        <dbReference type="Proteomes" id="UP001066276"/>
    </source>
</evidence>
<comment type="caution">
    <text evidence="2">The sequence shown here is derived from an EMBL/GenBank/DDBJ whole genome shotgun (WGS) entry which is preliminary data.</text>
</comment>
<feature type="region of interest" description="Disordered" evidence="1">
    <location>
        <begin position="31"/>
        <end position="147"/>
    </location>
</feature>
<evidence type="ECO:0000313" key="2">
    <source>
        <dbReference type="EMBL" id="KAJ1115157.1"/>
    </source>
</evidence>
<keyword evidence="3" id="KW-1185">Reference proteome</keyword>
<reference evidence="2" key="1">
    <citation type="journal article" date="2022" name="bioRxiv">
        <title>Sequencing and chromosome-scale assembly of the giantPleurodeles waltlgenome.</title>
        <authorList>
            <person name="Brown T."/>
            <person name="Elewa A."/>
            <person name="Iarovenko S."/>
            <person name="Subramanian E."/>
            <person name="Araus A.J."/>
            <person name="Petzold A."/>
            <person name="Susuki M."/>
            <person name="Suzuki K.-i.T."/>
            <person name="Hayashi T."/>
            <person name="Toyoda A."/>
            <person name="Oliveira C."/>
            <person name="Osipova E."/>
            <person name="Leigh N.D."/>
            <person name="Simon A."/>
            <person name="Yun M.H."/>
        </authorList>
    </citation>
    <scope>NUCLEOTIDE SEQUENCE</scope>
    <source>
        <strain evidence="2">20211129_DDA</strain>
        <tissue evidence="2">Liver</tissue>
    </source>
</reference>